<proteinExistence type="predicted"/>
<dbReference type="AlphaFoldDB" id="A0A7W4YW38"/>
<protein>
    <submittedName>
        <fullName evidence="1">Uncharacterized protein</fullName>
    </submittedName>
</protein>
<name>A0A7W4YW38_9HYPH</name>
<gene>
    <name evidence="1" type="ORF">FHR70_000658</name>
</gene>
<keyword evidence="2" id="KW-1185">Reference proteome</keyword>
<accession>A0A7W4YW38</accession>
<dbReference type="EMBL" id="JACHWB010000001">
    <property type="protein sequence ID" value="MBB3017618.1"/>
    <property type="molecule type" value="Genomic_DNA"/>
</dbReference>
<evidence type="ECO:0000313" key="2">
    <source>
        <dbReference type="Proteomes" id="UP000532010"/>
    </source>
</evidence>
<comment type="caution">
    <text evidence="1">The sequence shown here is derived from an EMBL/GenBank/DDBJ whole genome shotgun (WGS) entry which is preliminary data.</text>
</comment>
<evidence type="ECO:0000313" key="1">
    <source>
        <dbReference type="EMBL" id="MBB3017618.1"/>
    </source>
</evidence>
<dbReference type="Proteomes" id="UP000532010">
    <property type="component" value="Unassembled WGS sequence"/>
</dbReference>
<organism evidence="1 2">
    <name type="scientific">Microvirga lupini</name>
    <dbReference type="NCBI Taxonomy" id="420324"/>
    <lineage>
        <taxon>Bacteria</taxon>
        <taxon>Pseudomonadati</taxon>
        <taxon>Pseudomonadota</taxon>
        <taxon>Alphaproteobacteria</taxon>
        <taxon>Hyphomicrobiales</taxon>
        <taxon>Methylobacteriaceae</taxon>
        <taxon>Microvirga</taxon>
    </lineage>
</organism>
<reference evidence="1 2" key="1">
    <citation type="submission" date="2020-08" db="EMBL/GenBank/DDBJ databases">
        <title>The Agave Microbiome: Exploring the role of microbial communities in plant adaptations to desert environments.</title>
        <authorList>
            <person name="Partida-Martinez L.P."/>
        </authorList>
    </citation>
    <scope>NUCLEOTIDE SEQUENCE [LARGE SCALE GENOMIC DNA]</scope>
    <source>
        <strain evidence="1 2">AT3.9</strain>
    </source>
</reference>
<sequence>MRAAARGAKGVAPELTDSDLAAADVAAKHPEHVLRQAVVMRAAFEREALKNPPKTVGLDLPVVPA</sequence>